<dbReference type="Proteomes" id="UP000694888">
    <property type="component" value="Unplaced"/>
</dbReference>
<feature type="non-terminal residue" evidence="3">
    <location>
        <position position="339"/>
    </location>
</feature>
<evidence type="ECO:0000313" key="3">
    <source>
        <dbReference type="RefSeq" id="XP_012943716.1"/>
    </source>
</evidence>
<keyword evidence="2" id="KW-1185">Reference proteome</keyword>
<organism evidence="2 3">
    <name type="scientific">Aplysia californica</name>
    <name type="common">California sea hare</name>
    <dbReference type="NCBI Taxonomy" id="6500"/>
    <lineage>
        <taxon>Eukaryota</taxon>
        <taxon>Metazoa</taxon>
        <taxon>Spiralia</taxon>
        <taxon>Lophotrochozoa</taxon>
        <taxon>Mollusca</taxon>
        <taxon>Gastropoda</taxon>
        <taxon>Heterobranchia</taxon>
        <taxon>Euthyneura</taxon>
        <taxon>Tectipleura</taxon>
        <taxon>Aplysiida</taxon>
        <taxon>Aplysioidea</taxon>
        <taxon>Aplysiidae</taxon>
        <taxon>Aplysia</taxon>
    </lineage>
</organism>
<name>A0ABM1AA23_APLCA</name>
<feature type="compositionally biased region" description="Polar residues" evidence="1">
    <location>
        <begin position="160"/>
        <end position="170"/>
    </location>
</feature>
<proteinExistence type="predicted"/>
<feature type="compositionally biased region" description="Polar residues" evidence="1">
    <location>
        <begin position="330"/>
        <end position="339"/>
    </location>
</feature>
<feature type="compositionally biased region" description="Basic and acidic residues" evidence="1">
    <location>
        <begin position="227"/>
        <end position="237"/>
    </location>
</feature>
<reference evidence="3" key="1">
    <citation type="submission" date="2025-08" db="UniProtKB">
        <authorList>
            <consortium name="RefSeq"/>
        </authorList>
    </citation>
    <scope>IDENTIFICATION</scope>
</reference>
<accession>A0ABM1AA23</accession>
<feature type="compositionally biased region" description="Acidic residues" evidence="1">
    <location>
        <begin position="318"/>
        <end position="329"/>
    </location>
</feature>
<feature type="region of interest" description="Disordered" evidence="1">
    <location>
        <begin position="158"/>
        <end position="339"/>
    </location>
</feature>
<sequence>MSVMIMGVHLEEPTSPATDRWSGTVTSPVKSQWTDEDLDAFVRQLSNPQHQVTKIGSSSHQHQPQLDSPRKCSLDLCRELKDRDRVRAPLARSETDTSVTLGELASPTFEKGGSFGKIFSTDSSKDGGSASGKSGSGGGGLISGLSGLRLIKNKKLVRSSHANAKKSATQKSREDVTSPSPPSTRLHGAAAAADGQNESEARDVTSAGSVTFTCSSSPEGSDGEGGSAERRVHDSSKDYNTNGSACAAGKDAGKKRRFRKMLSRPLNRSQSAGCAKDVPAHALFMEQQRMKSKDAESVSDRKNRASEGDIRHVRPQNDEEDEIVDDEDSGTANSNSNSN</sequence>
<feature type="region of interest" description="Disordered" evidence="1">
    <location>
        <begin position="112"/>
        <end position="140"/>
    </location>
</feature>
<gene>
    <name evidence="3" type="primary">LOC101862240</name>
</gene>
<feature type="compositionally biased region" description="Basic and acidic residues" evidence="1">
    <location>
        <begin position="288"/>
        <end position="317"/>
    </location>
</feature>
<evidence type="ECO:0000256" key="1">
    <source>
        <dbReference type="SAM" id="MobiDB-lite"/>
    </source>
</evidence>
<dbReference type="GeneID" id="101862240"/>
<feature type="compositionally biased region" description="Basic residues" evidence="1">
    <location>
        <begin position="253"/>
        <end position="262"/>
    </location>
</feature>
<dbReference type="RefSeq" id="XP_012943716.1">
    <property type="nucleotide sequence ID" value="XM_013088262.2"/>
</dbReference>
<feature type="compositionally biased region" description="Low complexity" evidence="1">
    <location>
        <begin position="120"/>
        <end position="133"/>
    </location>
</feature>
<protein>
    <submittedName>
        <fullName evidence="3">Uncharacterized protein LOC101862240</fullName>
    </submittedName>
</protein>
<evidence type="ECO:0000313" key="2">
    <source>
        <dbReference type="Proteomes" id="UP000694888"/>
    </source>
</evidence>
<feature type="region of interest" description="Disordered" evidence="1">
    <location>
        <begin position="48"/>
        <end position="70"/>
    </location>
</feature>
<feature type="compositionally biased region" description="Polar residues" evidence="1">
    <location>
        <begin position="48"/>
        <end position="66"/>
    </location>
</feature>